<gene>
    <name evidence="2" type="ORF">GA0061075_11087</name>
    <name evidence="1" type="ORF">HF960_05865</name>
</gene>
<reference evidence="1 4" key="2">
    <citation type="submission" date="2020-04" db="EMBL/GenBank/DDBJ databases">
        <title>MicrobeNet Type strains.</title>
        <authorList>
            <person name="Nicholson A.C."/>
        </authorList>
    </citation>
    <scope>NUCLEOTIDE SEQUENCE [LARGE SCALE GENOMIC DNA]</scope>
    <source>
        <strain evidence="1 4">CCUG 33494</strain>
    </source>
</reference>
<dbReference type="Proteomes" id="UP000585749">
    <property type="component" value="Unassembled WGS sequence"/>
</dbReference>
<comment type="caution">
    <text evidence="1">The sequence shown here is derived from an EMBL/GenBank/DDBJ whole genome shotgun (WGS) entry which is preliminary data.</text>
</comment>
<dbReference type="OrthoDB" id="2143527at2"/>
<dbReference type="AlphaFoldDB" id="A0A4Y4G7B7"/>
<dbReference type="RefSeq" id="WP_074427653.1">
    <property type="nucleotide sequence ID" value="NZ_BJEG01000008.1"/>
</dbReference>
<dbReference type="EMBL" id="JAAXPM010000008">
    <property type="protein sequence ID" value="NKY67189.1"/>
    <property type="molecule type" value="Genomic_DNA"/>
</dbReference>
<protein>
    <recommendedName>
        <fullName evidence="5">Bacteriocin immunity protein</fullName>
    </recommendedName>
</protein>
<evidence type="ECO:0000313" key="3">
    <source>
        <dbReference type="Proteomes" id="UP000182448"/>
    </source>
</evidence>
<proteinExistence type="predicted"/>
<accession>A0A4Y4G7B7</accession>
<evidence type="ECO:0000313" key="2">
    <source>
        <dbReference type="EMBL" id="SCC01336.1"/>
    </source>
</evidence>
<organism evidence="1 4">
    <name type="scientific">Weissella hellenica</name>
    <dbReference type="NCBI Taxonomy" id="46256"/>
    <lineage>
        <taxon>Bacteria</taxon>
        <taxon>Bacillati</taxon>
        <taxon>Bacillota</taxon>
        <taxon>Bacilli</taxon>
        <taxon>Lactobacillales</taxon>
        <taxon>Lactobacillaceae</taxon>
        <taxon>Weissella</taxon>
    </lineage>
</organism>
<name>A0A4Y4G7B7_WEIHE</name>
<dbReference type="EMBL" id="FMAW01000010">
    <property type="protein sequence ID" value="SCC01336.1"/>
    <property type="molecule type" value="Genomic_DNA"/>
</dbReference>
<keyword evidence="3" id="KW-1185">Reference proteome</keyword>
<evidence type="ECO:0008006" key="5">
    <source>
        <dbReference type="Google" id="ProtNLM"/>
    </source>
</evidence>
<evidence type="ECO:0000313" key="4">
    <source>
        <dbReference type="Proteomes" id="UP000585749"/>
    </source>
</evidence>
<dbReference type="GeneID" id="72424320"/>
<evidence type="ECO:0000313" key="1">
    <source>
        <dbReference type="EMBL" id="NKY67189.1"/>
    </source>
</evidence>
<dbReference type="Proteomes" id="UP000182448">
    <property type="component" value="Unassembled WGS sequence"/>
</dbReference>
<sequence length="87" mass="10465">MFKNDEKQRLLNFLEKHPMMNEQEKVIITNTINQMNNQNQDIEIFSLIKTLRQLSSKHSLSDDGRRLLTKLHRRQWIWGVLGVLPFF</sequence>
<reference evidence="2 3" key="1">
    <citation type="submission" date="2016-08" db="EMBL/GenBank/DDBJ databases">
        <authorList>
            <person name="Varghese N."/>
            <person name="Submissions Spin"/>
        </authorList>
    </citation>
    <scope>NUCLEOTIDE SEQUENCE [LARGE SCALE GENOMIC DNA]</scope>
    <source>
        <strain evidence="2 3">R-53116</strain>
    </source>
</reference>